<gene>
    <name evidence="1" type="ORF">WDU99_01585</name>
</gene>
<dbReference type="InterPro" id="IPR019270">
    <property type="entry name" value="DUF2283"/>
</dbReference>
<proteinExistence type="predicted"/>
<sequence length="112" mass="12253">MTNRKAPFEVTIDNDADAAYISMTNRSIAHSHELGGGIIVDVDDMRVVVGIEILGLETKIPFQRLVDEFHVHSDDIDILRTIQPTIGGFLIQFSSDGSSNHKQMQGSLVSAS</sequence>
<protein>
    <submittedName>
        <fullName evidence="1">DUF2283 domain-containing protein</fullName>
    </submittedName>
</protein>
<dbReference type="Pfam" id="PF10049">
    <property type="entry name" value="DUF2283"/>
    <property type="match status" value="1"/>
</dbReference>
<name>A0ABU8L8F9_9MICO</name>
<dbReference type="EMBL" id="JBBDGM010000001">
    <property type="protein sequence ID" value="MEJ1087003.1"/>
    <property type="molecule type" value="Genomic_DNA"/>
</dbReference>
<reference evidence="1 2" key="1">
    <citation type="submission" date="2024-02" db="EMBL/GenBank/DDBJ databases">
        <authorList>
            <person name="Saticioglu I.B."/>
        </authorList>
    </citation>
    <scope>NUCLEOTIDE SEQUENCE [LARGE SCALE GENOMIC DNA]</scope>
    <source>
        <strain evidence="1 2">Mu-80</strain>
    </source>
</reference>
<keyword evidence="2" id="KW-1185">Reference proteome</keyword>
<accession>A0ABU8L8F9</accession>
<dbReference type="RefSeq" id="WP_337330679.1">
    <property type="nucleotide sequence ID" value="NZ_JBBDGM010000001.1"/>
</dbReference>
<evidence type="ECO:0000313" key="2">
    <source>
        <dbReference type="Proteomes" id="UP001371224"/>
    </source>
</evidence>
<evidence type="ECO:0000313" key="1">
    <source>
        <dbReference type="EMBL" id="MEJ1087003.1"/>
    </source>
</evidence>
<comment type="caution">
    <text evidence="1">The sequence shown here is derived from an EMBL/GenBank/DDBJ whole genome shotgun (WGS) entry which is preliminary data.</text>
</comment>
<organism evidence="1 2">
    <name type="scientific">Microbacterium bandirmense</name>
    <dbReference type="NCBI Taxonomy" id="3122050"/>
    <lineage>
        <taxon>Bacteria</taxon>
        <taxon>Bacillati</taxon>
        <taxon>Actinomycetota</taxon>
        <taxon>Actinomycetes</taxon>
        <taxon>Micrococcales</taxon>
        <taxon>Microbacteriaceae</taxon>
        <taxon>Microbacterium</taxon>
    </lineage>
</organism>
<dbReference type="Proteomes" id="UP001371224">
    <property type="component" value="Unassembled WGS sequence"/>
</dbReference>